<keyword evidence="2" id="KW-1185">Reference proteome</keyword>
<reference evidence="2" key="1">
    <citation type="journal article" date="2019" name="Int. J. Syst. Evol. Microbiol.">
        <title>The Global Catalogue of Microorganisms (GCM) 10K type strain sequencing project: providing services to taxonomists for standard genome sequencing and annotation.</title>
        <authorList>
            <consortium name="The Broad Institute Genomics Platform"/>
            <consortium name="The Broad Institute Genome Sequencing Center for Infectious Disease"/>
            <person name="Wu L."/>
            <person name="Ma J."/>
        </authorList>
    </citation>
    <scope>NUCLEOTIDE SEQUENCE [LARGE SCALE GENOMIC DNA]</scope>
    <source>
        <strain evidence="2">JCM 17217</strain>
    </source>
</reference>
<evidence type="ECO:0000313" key="2">
    <source>
        <dbReference type="Proteomes" id="UP001501556"/>
    </source>
</evidence>
<dbReference type="EMBL" id="BAABDI010000005">
    <property type="protein sequence ID" value="GAA3966252.1"/>
    <property type="molecule type" value="Genomic_DNA"/>
</dbReference>
<dbReference type="RefSeq" id="WP_345121815.1">
    <property type="nucleotide sequence ID" value="NZ_BAABDI010000005.1"/>
</dbReference>
<gene>
    <name evidence="1" type="ORF">GCM10022407_10700</name>
</gene>
<name>A0ABP7PIF7_9BACT</name>
<protein>
    <submittedName>
        <fullName evidence="1">Uncharacterized protein</fullName>
    </submittedName>
</protein>
<comment type="caution">
    <text evidence="1">The sequence shown here is derived from an EMBL/GenBank/DDBJ whole genome shotgun (WGS) entry which is preliminary data.</text>
</comment>
<evidence type="ECO:0000313" key="1">
    <source>
        <dbReference type="EMBL" id="GAA3966252.1"/>
    </source>
</evidence>
<dbReference type="Proteomes" id="UP001501556">
    <property type="component" value="Unassembled WGS sequence"/>
</dbReference>
<proteinExistence type="predicted"/>
<accession>A0ABP7PIF7</accession>
<sequence>MLPTNIITSARKYRENGVFRLQGVFGLLTLLNRLGVPQPTLLRTYRALIRQDKL</sequence>
<organism evidence="1 2">
    <name type="scientific">Hymenobacter antarcticus</name>
    <dbReference type="NCBI Taxonomy" id="486270"/>
    <lineage>
        <taxon>Bacteria</taxon>
        <taxon>Pseudomonadati</taxon>
        <taxon>Bacteroidota</taxon>
        <taxon>Cytophagia</taxon>
        <taxon>Cytophagales</taxon>
        <taxon>Hymenobacteraceae</taxon>
        <taxon>Hymenobacter</taxon>
    </lineage>
</organism>